<name>A0A813BXX1_9DINO</name>
<proteinExistence type="predicted"/>
<dbReference type="OrthoDB" id="57822at2759"/>
<protein>
    <submittedName>
        <fullName evidence="1">Uncharacterized protein</fullName>
    </submittedName>
</protein>
<gene>
    <name evidence="1" type="ORF">SNEC2469_LOCUS32749</name>
</gene>
<organism evidence="1 2">
    <name type="scientific">Symbiodinium necroappetens</name>
    <dbReference type="NCBI Taxonomy" id="1628268"/>
    <lineage>
        <taxon>Eukaryota</taxon>
        <taxon>Sar</taxon>
        <taxon>Alveolata</taxon>
        <taxon>Dinophyceae</taxon>
        <taxon>Suessiales</taxon>
        <taxon>Symbiodiniaceae</taxon>
        <taxon>Symbiodinium</taxon>
    </lineage>
</organism>
<dbReference type="CDD" id="cd00257">
    <property type="entry name" value="beta-trefoil_FSCN-like"/>
    <property type="match status" value="2"/>
</dbReference>
<evidence type="ECO:0000313" key="2">
    <source>
        <dbReference type="Proteomes" id="UP000601435"/>
    </source>
</evidence>
<dbReference type="AlphaFoldDB" id="A0A813BXX1"/>
<dbReference type="Proteomes" id="UP000601435">
    <property type="component" value="Unassembled WGS sequence"/>
</dbReference>
<reference evidence="1" key="1">
    <citation type="submission" date="2021-02" db="EMBL/GenBank/DDBJ databases">
        <authorList>
            <person name="Dougan E. K."/>
            <person name="Rhodes N."/>
            <person name="Thang M."/>
            <person name="Chan C."/>
        </authorList>
    </citation>
    <scope>NUCLEOTIDE SEQUENCE</scope>
</reference>
<keyword evidence="2" id="KW-1185">Reference proteome</keyword>
<accession>A0A813BXX1</accession>
<evidence type="ECO:0000313" key="1">
    <source>
        <dbReference type="EMBL" id="CAE7935788.1"/>
    </source>
</evidence>
<sequence length="366" mass="41157">MQGSKLTRSSKKDVTDLPHDWTSERFTVVDAGSSRIALQDAVHNRFVAKGASSAHRNADKLPNWGSLKFEVYPAGNGEIVLYNKLHNKMLRMSGSKVDMSKSKKPGDLPDTWTWERFRVVRVKPYLQPGSTVALWCKHHRRYVKMNPGSNPGSFLLARARASYANHTQNDTLIQFPAFKFTFPKITDIVKKAAEEAKKTATKVTTSTKTPKPKVAKAVPKDGRIVRSSERSGDGIPDSWKWERFTVVDAGNGQVAFHNSMHNRFMKMTWDKKMVVSKAKTVDALPSTWTAERFTVVPAGKGEFVFHNSLRNRMIRMTKSEVDASGKKSPQSLPKSWKSERFQLVPAKPYLQPGTIVFLISHPEKGS</sequence>
<comment type="caution">
    <text evidence="1">The sequence shown here is derived from an EMBL/GenBank/DDBJ whole genome shotgun (WGS) entry which is preliminary data.</text>
</comment>
<dbReference type="Gene3D" id="2.80.10.50">
    <property type="match status" value="2"/>
</dbReference>
<dbReference type="EMBL" id="CAJNJA010083822">
    <property type="protein sequence ID" value="CAE7935788.1"/>
    <property type="molecule type" value="Genomic_DNA"/>
</dbReference>